<dbReference type="EMBL" id="BONH01000004">
    <property type="protein sequence ID" value="GIF96251.1"/>
    <property type="molecule type" value="Genomic_DNA"/>
</dbReference>
<comment type="caution">
    <text evidence="3">The sequence shown here is derived from an EMBL/GenBank/DDBJ whole genome shotgun (WGS) entry which is preliminary data.</text>
</comment>
<evidence type="ECO:0000313" key="3">
    <source>
        <dbReference type="EMBL" id="GIF96251.1"/>
    </source>
</evidence>
<feature type="region of interest" description="Disordered" evidence="1">
    <location>
        <begin position="178"/>
        <end position="198"/>
    </location>
</feature>
<name>A0A8J3NY10_9ACTN</name>
<sequence length="198" mass="21271">MQTLIPASWAAVGHGIPNVCSRHGLPPTLRARTRFESAPAGWTYALIPLGLLVFLIVRATTRQVVDAPVWHYCGRCRTRRRRQRLWFGLLTAVGFAVPVAAVALNVGEPALPLLLAAALITVIVGYIGLVRARWEVIAQARVTRDGQWIAVRDPAPEFDAEFTAAMTAAHQQYVPPAAPAAQPAGTAAPAGTGWTSPR</sequence>
<keyword evidence="2" id="KW-1133">Transmembrane helix</keyword>
<evidence type="ECO:0000256" key="1">
    <source>
        <dbReference type="SAM" id="MobiDB-lite"/>
    </source>
</evidence>
<evidence type="ECO:0000256" key="2">
    <source>
        <dbReference type="SAM" id="Phobius"/>
    </source>
</evidence>
<organism evidence="3 4">
    <name type="scientific">Catellatospora citrea</name>
    <dbReference type="NCBI Taxonomy" id="53366"/>
    <lineage>
        <taxon>Bacteria</taxon>
        <taxon>Bacillati</taxon>
        <taxon>Actinomycetota</taxon>
        <taxon>Actinomycetes</taxon>
        <taxon>Micromonosporales</taxon>
        <taxon>Micromonosporaceae</taxon>
        <taxon>Catellatospora</taxon>
    </lineage>
</organism>
<dbReference type="Proteomes" id="UP000659904">
    <property type="component" value="Unassembled WGS sequence"/>
</dbReference>
<evidence type="ECO:0000313" key="4">
    <source>
        <dbReference type="Proteomes" id="UP000659904"/>
    </source>
</evidence>
<dbReference type="RefSeq" id="WP_120320717.1">
    <property type="nucleotide sequence ID" value="NZ_BONH01000004.1"/>
</dbReference>
<keyword evidence="2" id="KW-0812">Transmembrane</keyword>
<proteinExistence type="predicted"/>
<reference evidence="3 4" key="1">
    <citation type="submission" date="2021-01" db="EMBL/GenBank/DDBJ databases">
        <title>Whole genome shotgun sequence of Catellatospora citrea NBRC 14495.</title>
        <authorList>
            <person name="Komaki H."/>
            <person name="Tamura T."/>
        </authorList>
    </citation>
    <scope>NUCLEOTIDE SEQUENCE [LARGE SCALE GENOMIC DNA]</scope>
    <source>
        <strain evidence="3 4">NBRC 14495</strain>
    </source>
</reference>
<feature type="transmembrane region" description="Helical" evidence="2">
    <location>
        <begin position="110"/>
        <end position="129"/>
    </location>
</feature>
<dbReference type="AlphaFoldDB" id="A0A8J3NY10"/>
<keyword evidence="4" id="KW-1185">Reference proteome</keyword>
<feature type="transmembrane region" description="Helical" evidence="2">
    <location>
        <begin position="39"/>
        <end position="57"/>
    </location>
</feature>
<keyword evidence="2" id="KW-0472">Membrane</keyword>
<feature type="transmembrane region" description="Helical" evidence="2">
    <location>
        <begin position="85"/>
        <end position="104"/>
    </location>
</feature>
<accession>A0A8J3NY10</accession>
<protein>
    <submittedName>
        <fullName evidence="3">Uncharacterized protein</fullName>
    </submittedName>
</protein>
<gene>
    <name evidence="3" type="ORF">Cci01nite_13450</name>
</gene>